<proteinExistence type="predicted"/>
<dbReference type="Proteomes" id="UP001207654">
    <property type="component" value="Unassembled WGS sequence"/>
</dbReference>
<evidence type="ECO:0000313" key="3">
    <source>
        <dbReference type="Proteomes" id="UP001207654"/>
    </source>
</evidence>
<feature type="domain" description="DUSAM" evidence="1">
    <location>
        <begin position="7"/>
        <end position="121"/>
    </location>
</feature>
<keyword evidence="3" id="KW-1185">Reference proteome</keyword>
<name>A0ABT4AB05_9BACT</name>
<evidence type="ECO:0000259" key="1">
    <source>
        <dbReference type="Pfam" id="PF09543"/>
    </source>
</evidence>
<dbReference type="EMBL" id="JAPNKA010000001">
    <property type="protein sequence ID" value="MCY1078857.1"/>
    <property type="molecule type" value="Genomic_DNA"/>
</dbReference>
<dbReference type="RefSeq" id="WP_267537617.1">
    <property type="nucleotide sequence ID" value="NZ_JAPNKA010000001.1"/>
</dbReference>
<dbReference type="Pfam" id="PF09543">
    <property type="entry name" value="DUF2379"/>
    <property type="match status" value="2"/>
</dbReference>
<sequence>MSDRQIDWDPIRVLAKRVLEQGEPLELTDETRALLLRGAREVAISDEDAENALRSLSTATTLLQEVRRRIHDGSWRLSRARDRAYDLRDAGDLDGARQLMRDVLAVEVVPFYREQAEIALEKLTGLAEVRATGQLDPNLNDRPQLTALSQRVQQGHALELTDDVRALLRRMALTAAVSDAETEEALKSPEGAEALMGMILSRLRDGQKRITRALFRMTNLRDSGDIEGARQQMRDVLAVEIVPQYRRMAEEVLRGLDSPPPGA</sequence>
<accession>A0ABT4AB05</accession>
<evidence type="ECO:0000313" key="2">
    <source>
        <dbReference type="EMBL" id="MCY1078857.1"/>
    </source>
</evidence>
<dbReference type="NCBIfam" id="TIGR02267">
    <property type="entry name" value="DUSAM domain"/>
    <property type="match status" value="2"/>
</dbReference>
<dbReference type="InterPro" id="IPR011753">
    <property type="entry name" value="DUSAM_dom"/>
</dbReference>
<organism evidence="2 3">
    <name type="scientific">Archangium lansingense</name>
    <dbReference type="NCBI Taxonomy" id="2995310"/>
    <lineage>
        <taxon>Bacteria</taxon>
        <taxon>Pseudomonadati</taxon>
        <taxon>Myxococcota</taxon>
        <taxon>Myxococcia</taxon>
        <taxon>Myxococcales</taxon>
        <taxon>Cystobacterineae</taxon>
        <taxon>Archangiaceae</taxon>
        <taxon>Archangium</taxon>
    </lineage>
</organism>
<comment type="caution">
    <text evidence="2">The sequence shown here is derived from an EMBL/GenBank/DDBJ whole genome shotgun (WGS) entry which is preliminary data.</text>
</comment>
<protein>
    <submittedName>
        <fullName evidence="2">DUSAM domain-containing protein</fullName>
    </submittedName>
</protein>
<reference evidence="2 3" key="1">
    <citation type="submission" date="2022-11" db="EMBL/GenBank/DDBJ databases">
        <title>Minimal conservation of predation-associated metabolite biosynthetic gene clusters underscores biosynthetic potential of Myxococcota including descriptions for ten novel species: Archangium lansinium sp. nov., Myxococcus landrumus sp. nov., Nannocystis bai.</title>
        <authorList>
            <person name="Ahearne A."/>
            <person name="Stevens C."/>
            <person name="Phillips K."/>
        </authorList>
    </citation>
    <scope>NUCLEOTIDE SEQUENCE [LARGE SCALE GENOMIC DNA]</scope>
    <source>
        <strain evidence="2 3">MIWBW</strain>
    </source>
</reference>
<feature type="domain" description="DUSAM" evidence="1">
    <location>
        <begin position="141"/>
        <end position="255"/>
    </location>
</feature>
<gene>
    <name evidence="2" type="ORF">OV287_30785</name>
</gene>